<sequence>MKYFWKITMEKIIIEFNEALKLAGEDEKYLPM</sequence>
<evidence type="ECO:0000313" key="1">
    <source>
        <dbReference type="EMBL" id="WPX97888.1"/>
    </source>
</evidence>
<proteinExistence type="predicted"/>
<dbReference type="EMBL" id="CP110343">
    <property type="protein sequence ID" value="WPX97888.1"/>
    <property type="molecule type" value="Genomic_DNA"/>
</dbReference>
<keyword evidence="2" id="KW-1185">Reference proteome</keyword>
<evidence type="ECO:0000313" key="2">
    <source>
        <dbReference type="Proteomes" id="UP001325140"/>
    </source>
</evidence>
<name>A0ABZ0UT72_9RICK</name>
<organism evidence="1 2">
    <name type="scientific">Candidatus Fokinia crypta</name>
    <dbReference type="NCBI Taxonomy" id="1920990"/>
    <lineage>
        <taxon>Bacteria</taxon>
        <taxon>Pseudomonadati</taxon>
        <taxon>Pseudomonadota</taxon>
        <taxon>Alphaproteobacteria</taxon>
        <taxon>Rickettsiales</taxon>
        <taxon>Candidatus Midichloriaceae</taxon>
        <taxon>Candidatus Fokinia</taxon>
    </lineage>
</organism>
<accession>A0ABZ0UT72</accession>
<reference evidence="1" key="1">
    <citation type="submission" date="2022-10" db="EMBL/GenBank/DDBJ databases">
        <title>Host association and intracellularity evolved multiple times independently in the Rickettsiales.</title>
        <authorList>
            <person name="Castelli M."/>
            <person name="Nardi T."/>
            <person name="Gammuto L."/>
            <person name="Bellinzona G."/>
            <person name="Sabaneyeva E."/>
            <person name="Potekhin A."/>
            <person name="Serra V."/>
            <person name="Petroni G."/>
            <person name="Sassera D."/>
        </authorList>
    </citation>
    <scope>NUCLEOTIDE SEQUENCE [LARGE SCALE GENOMIC DNA]</scope>
    <source>
        <strain evidence="1">US_Bl 11III1</strain>
    </source>
</reference>
<gene>
    <name evidence="1" type="ORF">Fokcrypt_00411</name>
</gene>
<dbReference type="Proteomes" id="UP001325140">
    <property type="component" value="Chromosome"/>
</dbReference>
<protein>
    <submittedName>
        <fullName evidence="1">Uncharacterized protein</fullName>
    </submittedName>
</protein>